<dbReference type="AlphaFoldDB" id="A0A7W7LHC5"/>
<dbReference type="Proteomes" id="UP000556436">
    <property type="component" value="Unassembled WGS sequence"/>
</dbReference>
<keyword evidence="3" id="KW-1185">Reference proteome</keyword>
<protein>
    <submittedName>
        <fullName evidence="2">Uncharacterized protein</fullName>
    </submittedName>
</protein>
<name>A0A7W7LHC5_STRNE</name>
<accession>A0A7W7LHC5</accession>
<dbReference type="RefSeq" id="WP_184739247.1">
    <property type="nucleotide sequence ID" value="NZ_BMRW01000015.1"/>
</dbReference>
<sequence length="109" mass="12153">MNATQQHMLDLYRTAQHGEPAPPAPGRDDWQAVREFRTWREFRAVVDENTATRRARWAALLRLLRPAARPTGAAPARTPSLSSSAARRDAFQESVDSRSDVLGRPAQCG</sequence>
<feature type="compositionally biased region" description="Basic and acidic residues" evidence="1">
    <location>
        <begin position="86"/>
        <end position="101"/>
    </location>
</feature>
<comment type="caution">
    <text evidence="2">The sequence shown here is derived from an EMBL/GenBank/DDBJ whole genome shotgun (WGS) entry which is preliminary data.</text>
</comment>
<feature type="compositionally biased region" description="Low complexity" evidence="1">
    <location>
        <begin position="68"/>
        <end position="79"/>
    </location>
</feature>
<proteinExistence type="predicted"/>
<evidence type="ECO:0000256" key="1">
    <source>
        <dbReference type="SAM" id="MobiDB-lite"/>
    </source>
</evidence>
<organism evidence="2 3">
    <name type="scientific">Streptomyces netropsis</name>
    <name type="common">Streptoverticillium netropsis</name>
    <dbReference type="NCBI Taxonomy" id="55404"/>
    <lineage>
        <taxon>Bacteria</taxon>
        <taxon>Bacillati</taxon>
        <taxon>Actinomycetota</taxon>
        <taxon>Actinomycetes</taxon>
        <taxon>Kitasatosporales</taxon>
        <taxon>Streptomycetaceae</taxon>
        <taxon>Streptomyces</taxon>
    </lineage>
</organism>
<gene>
    <name evidence="2" type="ORF">FHS38_006292</name>
</gene>
<reference evidence="2 3" key="1">
    <citation type="submission" date="2020-08" db="EMBL/GenBank/DDBJ databases">
        <title>Genomic Encyclopedia of Type Strains, Phase III (KMG-III): the genomes of soil and plant-associated and newly described type strains.</title>
        <authorList>
            <person name="Whitman W."/>
        </authorList>
    </citation>
    <scope>NUCLEOTIDE SEQUENCE [LARGE SCALE GENOMIC DNA]</scope>
    <source>
        <strain evidence="2 3">CECT 3265</strain>
    </source>
</reference>
<evidence type="ECO:0000313" key="2">
    <source>
        <dbReference type="EMBL" id="MBB4890214.1"/>
    </source>
</evidence>
<dbReference type="EMBL" id="JACHJG010000017">
    <property type="protein sequence ID" value="MBB4890214.1"/>
    <property type="molecule type" value="Genomic_DNA"/>
</dbReference>
<feature type="region of interest" description="Disordered" evidence="1">
    <location>
        <begin position="68"/>
        <end position="109"/>
    </location>
</feature>
<evidence type="ECO:0000313" key="3">
    <source>
        <dbReference type="Proteomes" id="UP000556436"/>
    </source>
</evidence>
<feature type="region of interest" description="Disordered" evidence="1">
    <location>
        <begin position="1"/>
        <end position="28"/>
    </location>
</feature>